<organism evidence="1">
    <name type="scientific">Utricularia reniformis</name>
    <dbReference type="NCBI Taxonomy" id="192314"/>
    <lineage>
        <taxon>Eukaryota</taxon>
        <taxon>Viridiplantae</taxon>
        <taxon>Streptophyta</taxon>
        <taxon>Embryophyta</taxon>
        <taxon>Tracheophyta</taxon>
        <taxon>Spermatophyta</taxon>
        <taxon>Magnoliopsida</taxon>
        <taxon>eudicotyledons</taxon>
        <taxon>Gunneridae</taxon>
        <taxon>Pentapetalae</taxon>
        <taxon>asterids</taxon>
        <taxon>lamiids</taxon>
        <taxon>Lamiales</taxon>
        <taxon>Lentibulariaceae</taxon>
        <taxon>Utricularia</taxon>
    </lineage>
</organism>
<sequence length="37" mass="4453">MMKNKLLFVIRKAMPPLSLRRKSSDRVIHLFWILVTI</sequence>
<evidence type="ECO:0000313" key="1">
    <source>
        <dbReference type="EMBL" id="ART32109.1"/>
    </source>
</evidence>
<name>A0A1Y0B450_9LAMI</name>
<dbReference type="AlphaFoldDB" id="A0A1Y0B450"/>
<keyword evidence="1" id="KW-0496">Mitochondrion</keyword>
<reference evidence="1" key="1">
    <citation type="submission" date="2017-03" db="EMBL/GenBank/DDBJ databases">
        <title>The mitochondrial genome of the carnivorous plant Utricularia reniformis (Lentibulariaceae): structure, comparative analysis and evolutionary landmarks.</title>
        <authorList>
            <person name="Silva S.R."/>
            <person name="Alvarenga D.O."/>
            <person name="Michael T.P."/>
            <person name="Miranda V.F.O."/>
            <person name="Varani A.M."/>
        </authorList>
    </citation>
    <scope>NUCLEOTIDE SEQUENCE</scope>
</reference>
<dbReference type="EMBL" id="KY774314">
    <property type="protein sequence ID" value="ART32109.1"/>
    <property type="molecule type" value="Genomic_DNA"/>
</dbReference>
<gene>
    <name evidence="1" type="ORF">AEK19_MT1945</name>
</gene>
<protein>
    <submittedName>
        <fullName evidence="1">Uncharacterized protein</fullName>
    </submittedName>
</protein>
<geneLocation type="mitochondrion" evidence="1"/>
<accession>A0A1Y0B450</accession>
<proteinExistence type="predicted"/>